<evidence type="ECO:0000256" key="1">
    <source>
        <dbReference type="ARBA" id="ARBA00023157"/>
    </source>
</evidence>
<dbReference type="PROSITE" id="PS01209">
    <property type="entry name" value="LDLRA_1"/>
    <property type="match status" value="1"/>
</dbReference>
<reference evidence="3" key="1">
    <citation type="submission" date="2021-09" db="EMBL/GenBank/DDBJ databases">
        <authorList>
            <person name="Martin H S."/>
        </authorList>
    </citation>
    <scope>NUCLEOTIDE SEQUENCE</scope>
</reference>
<name>A0A8J2WC06_9NEOP</name>
<gene>
    <name evidence="3" type="ORF">DCHRY22_LOCUS14193</name>
</gene>
<organism evidence="3 4">
    <name type="scientific">Danaus chrysippus</name>
    <name type="common">African queen</name>
    <dbReference type="NCBI Taxonomy" id="151541"/>
    <lineage>
        <taxon>Eukaryota</taxon>
        <taxon>Metazoa</taxon>
        <taxon>Ecdysozoa</taxon>
        <taxon>Arthropoda</taxon>
        <taxon>Hexapoda</taxon>
        <taxon>Insecta</taxon>
        <taxon>Pterygota</taxon>
        <taxon>Neoptera</taxon>
        <taxon>Endopterygota</taxon>
        <taxon>Lepidoptera</taxon>
        <taxon>Glossata</taxon>
        <taxon>Ditrysia</taxon>
        <taxon>Papilionoidea</taxon>
        <taxon>Nymphalidae</taxon>
        <taxon>Danainae</taxon>
        <taxon>Danaini</taxon>
        <taxon>Danaina</taxon>
        <taxon>Danaus</taxon>
        <taxon>Anosia</taxon>
    </lineage>
</organism>
<sequence length="164" mass="18330">MTLDDLGLFDIDIKKDKAIEVNKTEIHTERANSQEVPINKQSMVDEPTHTSVAVKVNQTMKKLDRVIDGASMLRVSRSGFIIVINRIREYQKQLKNVKLTSWSPSNLTEQLVDNSEDVGYNSAHASPCPSSELRCVDGRCITLAQLCDGTIDCSDHADEDNCYT</sequence>
<feature type="disulfide bond" evidence="2">
    <location>
        <begin position="135"/>
        <end position="153"/>
    </location>
</feature>
<dbReference type="Proteomes" id="UP000789524">
    <property type="component" value="Unassembled WGS sequence"/>
</dbReference>
<dbReference type="OrthoDB" id="10020456at2759"/>
<evidence type="ECO:0000313" key="4">
    <source>
        <dbReference type="Proteomes" id="UP000789524"/>
    </source>
</evidence>
<evidence type="ECO:0000313" key="3">
    <source>
        <dbReference type="EMBL" id="CAG9581627.1"/>
    </source>
</evidence>
<dbReference type="SMART" id="SM00192">
    <property type="entry name" value="LDLa"/>
    <property type="match status" value="1"/>
</dbReference>
<feature type="disulfide bond" evidence="2">
    <location>
        <begin position="147"/>
        <end position="162"/>
    </location>
</feature>
<protein>
    <submittedName>
        <fullName evidence="3">(African queen) hypothetical protein</fullName>
    </submittedName>
</protein>
<dbReference type="CDD" id="cd00112">
    <property type="entry name" value="LDLa"/>
    <property type="match status" value="1"/>
</dbReference>
<dbReference type="InterPro" id="IPR036055">
    <property type="entry name" value="LDL_receptor-like_sf"/>
</dbReference>
<accession>A0A8J2WC06</accession>
<dbReference type="Gene3D" id="4.10.400.10">
    <property type="entry name" value="Low-density Lipoprotein Receptor"/>
    <property type="match status" value="1"/>
</dbReference>
<dbReference type="AlphaFoldDB" id="A0A8J2WC06"/>
<dbReference type="EMBL" id="CAKASE010000080">
    <property type="protein sequence ID" value="CAG9581627.1"/>
    <property type="molecule type" value="Genomic_DNA"/>
</dbReference>
<dbReference type="InterPro" id="IPR023415">
    <property type="entry name" value="LDLR_class-A_CS"/>
</dbReference>
<keyword evidence="1 2" id="KW-1015">Disulfide bond</keyword>
<evidence type="ECO:0000256" key="2">
    <source>
        <dbReference type="PROSITE-ProRule" id="PRU00124"/>
    </source>
</evidence>
<dbReference type="InterPro" id="IPR002172">
    <property type="entry name" value="LDrepeatLR_classA_rpt"/>
</dbReference>
<dbReference type="SUPFAM" id="SSF57424">
    <property type="entry name" value="LDL receptor-like module"/>
    <property type="match status" value="1"/>
</dbReference>
<comment type="caution">
    <text evidence="3">The sequence shown here is derived from an EMBL/GenBank/DDBJ whole genome shotgun (WGS) entry which is preliminary data.</text>
</comment>
<feature type="disulfide bond" evidence="2">
    <location>
        <begin position="128"/>
        <end position="140"/>
    </location>
</feature>
<proteinExistence type="predicted"/>
<dbReference type="Pfam" id="PF00057">
    <property type="entry name" value="Ldl_recept_a"/>
    <property type="match status" value="1"/>
</dbReference>
<keyword evidence="4" id="KW-1185">Reference proteome</keyword>
<dbReference type="PROSITE" id="PS50068">
    <property type="entry name" value="LDLRA_2"/>
    <property type="match status" value="1"/>
</dbReference>